<dbReference type="EMBL" id="BOMQ01000092">
    <property type="protein sequence ID" value="GIE53986.1"/>
    <property type="molecule type" value="Genomic_DNA"/>
</dbReference>
<feature type="transmembrane region" description="Helical" evidence="1">
    <location>
        <begin position="40"/>
        <end position="58"/>
    </location>
</feature>
<evidence type="ECO:0000313" key="3">
    <source>
        <dbReference type="Proteomes" id="UP000647172"/>
    </source>
</evidence>
<accession>A0A919JRK1</accession>
<keyword evidence="3" id="KW-1185">Reference proteome</keyword>
<keyword evidence="1" id="KW-0472">Membrane</keyword>
<dbReference type="Proteomes" id="UP000647172">
    <property type="component" value="Unassembled WGS sequence"/>
</dbReference>
<proteinExistence type="predicted"/>
<protein>
    <submittedName>
        <fullName evidence="2">Uncharacterized protein</fullName>
    </submittedName>
</protein>
<organism evidence="2 3">
    <name type="scientific">Actinoplanes nipponensis</name>
    <dbReference type="NCBI Taxonomy" id="135950"/>
    <lineage>
        <taxon>Bacteria</taxon>
        <taxon>Bacillati</taxon>
        <taxon>Actinomycetota</taxon>
        <taxon>Actinomycetes</taxon>
        <taxon>Micromonosporales</taxon>
        <taxon>Micromonosporaceae</taxon>
        <taxon>Actinoplanes</taxon>
    </lineage>
</organism>
<feature type="transmembrane region" description="Helical" evidence="1">
    <location>
        <begin position="6"/>
        <end position="28"/>
    </location>
</feature>
<comment type="caution">
    <text evidence="2">The sequence shown here is derived from an EMBL/GenBank/DDBJ whole genome shotgun (WGS) entry which is preliminary data.</text>
</comment>
<gene>
    <name evidence="2" type="ORF">Ani05nite_75200</name>
</gene>
<keyword evidence="1" id="KW-0812">Transmembrane</keyword>
<evidence type="ECO:0000256" key="1">
    <source>
        <dbReference type="SAM" id="Phobius"/>
    </source>
</evidence>
<sequence length="252" mass="26021">MTLIGVPLILVAGAATLTVIGLLGWSWNRGGRRRRLPTRVLGVLLGEALLVLTIGLVANRQELFYPSWQALAGRTSTTAGSVPVAAGRLDASLARHPDQPWQPAGSAAWHLAAPPAVTVPAAYPVRPVAFPVLLALGGRPAPADLVEVRLEPGPRTDALAGLPGLLAGDLRVTSHGWVIVAAAARVPLAGRLVAEFPGRFTALAVTGHAATPPGCPVPVHDFATWAAATRWAVAQSPPALEPARVLPPAEPS</sequence>
<reference evidence="2" key="1">
    <citation type="submission" date="2021-01" db="EMBL/GenBank/DDBJ databases">
        <title>Whole genome shotgun sequence of Actinoplanes nipponensis NBRC 14063.</title>
        <authorList>
            <person name="Komaki H."/>
            <person name="Tamura T."/>
        </authorList>
    </citation>
    <scope>NUCLEOTIDE SEQUENCE</scope>
    <source>
        <strain evidence="2">NBRC 14063</strain>
    </source>
</reference>
<dbReference type="RefSeq" id="WP_203776462.1">
    <property type="nucleotide sequence ID" value="NZ_BAAAYJ010000090.1"/>
</dbReference>
<name>A0A919JRK1_9ACTN</name>
<dbReference type="AlphaFoldDB" id="A0A919JRK1"/>
<evidence type="ECO:0000313" key="2">
    <source>
        <dbReference type="EMBL" id="GIE53986.1"/>
    </source>
</evidence>
<keyword evidence="1" id="KW-1133">Transmembrane helix</keyword>